<dbReference type="RefSeq" id="WP_068704641.1">
    <property type="nucleotide sequence ID" value="NZ_JAUOSW010000002.1"/>
</dbReference>
<proteinExistence type="predicted"/>
<sequence length="301" mass="35410">MDKTSDITQIRSLAQIFSASNFKKIVREDNYFDTFYRINRYAKINENTTNLEVLNQIYKSLLKVYKNEYVYKNVLINKLLIKKYSLKNTIALNEFKVGKSIADFVLLNGEARIYEIKTELDGLEKLEKQISDYEKFADKIYIVTSSKHIPNLLTKYYNSNIGIIELTNRNALKTLKEAKVNQSVFNHETLFKTLRKDEYLSIIKSYFNAVPNVPNTQIFRECLKLSKNIDILEFQKLVIQKLKFRNISNPESFKERQIPEALKHICYSLNFSDNEYQQLDNFLSQKSKVCISHMLEVNNLN</sequence>
<accession>A0A1B9XZP1</accession>
<evidence type="ECO:0000313" key="2">
    <source>
        <dbReference type="Proteomes" id="UP000093186"/>
    </source>
</evidence>
<name>A0A1B9XZP1_9FLAO</name>
<dbReference type="AlphaFoldDB" id="A0A1B9XZP1"/>
<evidence type="ECO:0008006" key="3">
    <source>
        <dbReference type="Google" id="ProtNLM"/>
    </source>
</evidence>
<organism evidence="1 2">
    <name type="scientific">Tenacibaculum soleae</name>
    <dbReference type="NCBI Taxonomy" id="447689"/>
    <lineage>
        <taxon>Bacteria</taxon>
        <taxon>Pseudomonadati</taxon>
        <taxon>Bacteroidota</taxon>
        <taxon>Flavobacteriia</taxon>
        <taxon>Flavobacteriales</taxon>
        <taxon>Flavobacteriaceae</taxon>
        <taxon>Tenacibaculum</taxon>
    </lineage>
</organism>
<comment type="caution">
    <text evidence="1">The sequence shown here is derived from an EMBL/GenBank/DDBJ whole genome shotgun (WGS) entry which is preliminary data.</text>
</comment>
<dbReference type="NCBIfam" id="NF033832">
    <property type="entry name" value="sce7726_fam"/>
    <property type="match status" value="1"/>
</dbReference>
<keyword evidence="2" id="KW-1185">Reference proteome</keyword>
<protein>
    <recommendedName>
        <fullName evidence="3">Sce7726 family protein</fullName>
    </recommendedName>
</protein>
<dbReference type="EMBL" id="MAKX01000002">
    <property type="protein sequence ID" value="OCK43027.1"/>
    <property type="molecule type" value="Genomic_DNA"/>
</dbReference>
<gene>
    <name evidence="1" type="ORF">BA195_09040</name>
</gene>
<dbReference type="STRING" id="447689.BA195_09040"/>
<dbReference type="OrthoDB" id="128875at2"/>
<evidence type="ECO:0000313" key="1">
    <source>
        <dbReference type="EMBL" id="OCK43027.1"/>
    </source>
</evidence>
<reference evidence="1 2" key="1">
    <citation type="submission" date="2016-06" db="EMBL/GenBank/DDBJ databases">
        <title>Draft Genome Sequence of Tenacibaculum soleae UCD-KL19.</title>
        <authorList>
            <person name="Eisen J.A."/>
            <person name="Coil D.A."/>
            <person name="Lujan K.M."/>
        </authorList>
    </citation>
    <scope>NUCLEOTIDE SEQUENCE [LARGE SCALE GENOMIC DNA]</scope>
    <source>
        <strain evidence="1 2">UCD-KL19</strain>
    </source>
</reference>
<dbReference type="Proteomes" id="UP000093186">
    <property type="component" value="Unassembled WGS sequence"/>
</dbReference>
<dbReference type="InterPro" id="IPR047729">
    <property type="entry name" value="Sce7726-like"/>
</dbReference>